<dbReference type="InterPro" id="IPR010923">
    <property type="entry name" value="T(6)A37_SUA5"/>
</dbReference>
<dbReference type="Gene3D" id="3.90.870.10">
    <property type="entry name" value="DHBP synthase"/>
    <property type="match status" value="1"/>
</dbReference>
<dbReference type="NCBIfam" id="TIGR00057">
    <property type="entry name" value="L-threonylcarbamoyladenylate synthase"/>
    <property type="match status" value="1"/>
</dbReference>
<dbReference type="GO" id="GO:0008033">
    <property type="term" value="P:tRNA processing"/>
    <property type="evidence" value="ECO:0007669"/>
    <property type="project" value="UniProtKB-KW"/>
</dbReference>
<comment type="subcellular location">
    <subcellularLocation>
        <location evidence="1 13">Cytoplasm</location>
    </subcellularLocation>
</comment>
<dbReference type="GO" id="GO:0061710">
    <property type="term" value="F:L-threonylcarbamoyladenylate synthase"/>
    <property type="evidence" value="ECO:0007669"/>
    <property type="project" value="UniProtKB-EC"/>
</dbReference>
<keyword evidence="7 13" id="KW-0819">tRNA processing</keyword>
<keyword evidence="17" id="KW-1185">Reference proteome</keyword>
<evidence type="ECO:0000256" key="3">
    <source>
        <dbReference type="ARBA" id="ARBA00012584"/>
    </source>
</evidence>
<organism evidence="16 17">
    <name type="scientific">Phototrophicus methaneseepsis</name>
    <dbReference type="NCBI Taxonomy" id="2710758"/>
    <lineage>
        <taxon>Bacteria</taxon>
        <taxon>Bacillati</taxon>
        <taxon>Chloroflexota</taxon>
        <taxon>Candidatus Thermofontia</taxon>
        <taxon>Phototrophicales</taxon>
        <taxon>Phototrophicaceae</taxon>
        <taxon>Phototrophicus</taxon>
    </lineage>
</organism>
<dbReference type="Pfam" id="PF03481">
    <property type="entry name" value="Sua5_C"/>
    <property type="match status" value="1"/>
</dbReference>
<dbReference type="SUPFAM" id="SSF55821">
    <property type="entry name" value="YrdC/RibB"/>
    <property type="match status" value="1"/>
</dbReference>
<evidence type="ECO:0000256" key="13">
    <source>
        <dbReference type="PIRNR" id="PIRNR004930"/>
    </source>
</evidence>
<dbReference type="RefSeq" id="WP_195172800.1">
    <property type="nucleotide sequence ID" value="NZ_CP062983.1"/>
</dbReference>
<evidence type="ECO:0000256" key="7">
    <source>
        <dbReference type="ARBA" id="ARBA00022694"/>
    </source>
</evidence>
<protein>
    <recommendedName>
        <fullName evidence="4 13">Threonylcarbamoyl-AMP synthase</fullName>
        <shortName evidence="13">TC-AMP synthase</shortName>
        <ecNumber evidence="3 13">2.7.7.87</ecNumber>
    </recommendedName>
    <alternativeName>
        <fullName evidence="11 13">L-threonylcarbamoyladenylate synthase</fullName>
    </alternativeName>
</protein>
<evidence type="ECO:0000313" key="16">
    <source>
        <dbReference type="EMBL" id="QPC84737.1"/>
    </source>
</evidence>
<evidence type="ECO:0000256" key="5">
    <source>
        <dbReference type="ARBA" id="ARBA00022490"/>
    </source>
</evidence>
<evidence type="ECO:0000256" key="1">
    <source>
        <dbReference type="ARBA" id="ARBA00004496"/>
    </source>
</evidence>
<dbReference type="EMBL" id="CP062983">
    <property type="protein sequence ID" value="QPC84737.1"/>
    <property type="molecule type" value="Genomic_DNA"/>
</dbReference>
<dbReference type="PANTHER" id="PTHR17490:SF16">
    <property type="entry name" value="THREONYLCARBAMOYL-AMP SYNTHASE"/>
    <property type="match status" value="1"/>
</dbReference>
<evidence type="ECO:0000259" key="15">
    <source>
        <dbReference type="PROSITE" id="PS51163"/>
    </source>
</evidence>
<comment type="catalytic activity">
    <reaction evidence="12 13">
        <text>L-threonine + hydrogencarbonate + ATP = L-threonylcarbamoyladenylate + diphosphate + H2O</text>
        <dbReference type="Rhea" id="RHEA:36407"/>
        <dbReference type="ChEBI" id="CHEBI:15377"/>
        <dbReference type="ChEBI" id="CHEBI:17544"/>
        <dbReference type="ChEBI" id="CHEBI:30616"/>
        <dbReference type="ChEBI" id="CHEBI:33019"/>
        <dbReference type="ChEBI" id="CHEBI:57926"/>
        <dbReference type="ChEBI" id="CHEBI:73682"/>
        <dbReference type="EC" id="2.7.7.87"/>
    </reaction>
</comment>
<evidence type="ECO:0000256" key="12">
    <source>
        <dbReference type="ARBA" id="ARBA00048366"/>
    </source>
</evidence>
<evidence type="ECO:0000313" key="17">
    <source>
        <dbReference type="Proteomes" id="UP000594468"/>
    </source>
</evidence>
<evidence type="ECO:0000256" key="9">
    <source>
        <dbReference type="ARBA" id="ARBA00022741"/>
    </source>
</evidence>
<keyword evidence="10 13" id="KW-0067">ATP-binding</keyword>
<feature type="binding site" evidence="14">
    <location>
        <position position="127"/>
    </location>
    <ligand>
        <name>L-threonine</name>
        <dbReference type="ChEBI" id="CHEBI:57926"/>
    </ligand>
</feature>
<evidence type="ECO:0000256" key="4">
    <source>
        <dbReference type="ARBA" id="ARBA00015492"/>
    </source>
</evidence>
<dbReference type="PANTHER" id="PTHR17490">
    <property type="entry name" value="SUA5"/>
    <property type="match status" value="1"/>
</dbReference>
<feature type="binding site" evidence="14">
    <location>
        <position position="187"/>
    </location>
    <ligand>
        <name>L-threonine</name>
        <dbReference type="ChEBI" id="CHEBI:57926"/>
    </ligand>
</feature>
<dbReference type="Pfam" id="PF01300">
    <property type="entry name" value="Sua5_yciO_yrdC"/>
    <property type="match status" value="1"/>
</dbReference>
<dbReference type="InterPro" id="IPR006070">
    <property type="entry name" value="Sua5-like_dom"/>
</dbReference>
<dbReference type="EC" id="2.7.7.87" evidence="3 13"/>
<feature type="binding site" evidence="14">
    <location>
        <position position="123"/>
    </location>
    <ligand>
        <name>ATP</name>
        <dbReference type="ChEBI" id="CHEBI:30616"/>
    </ligand>
</feature>
<dbReference type="KEGG" id="pmet:G4Y79_10265"/>
<feature type="binding site" evidence="14">
    <location>
        <position position="147"/>
    </location>
    <ligand>
        <name>L-threonine</name>
        <dbReference type="ChEBI" id="CHEBI:57926"/>
    </ligand>
</feature>
<name>A0A7S8ED23_9CHLR</name>
<feature type="binding site" evidence="14">
    <location>
        <position position="240"/>
    </location>
    <ligand>
        <name>ATP</name>
        <dbReference type="ChEBI" id="CHEBI:30616"/>
    </ligand>
</feature>
<dbReference type="GO" id="GO:0003725">
    <property type="term" value="F:double-stranded RNA binding"/>
    <property type="evidence" value="ECO:0007669"/>
    <property type="project" value="UniProtKB-UniRule"/>
</dbReference>
<evidence type="ECO:0000256" key="2">
    <source>
        <dbReference type="ARBA" id="ARBA00007663"/>
    </source>
</evidence>
<evidence type="ECO:0000256" key="11">
    <source>
        <dbReference type="ARBA" id="ARBA00029774"/>
    </source>
</evidence>
<feature type="binding site" evidence="14">
    <location>
        <position position="64"/>
    </location>
    <ligand>
        <name>ATP</name>
        <dbReference type="ChEBI" id="CHEBI:30616"/>
    </ligand>
</feature>
<evidence type="ECO:0000256" key="10">
    <source>
        <dbReference type="ARBA" id="ARBA00022840"/>
    </source>
</evidence>
<keyword evidence="6 13" id="KW-0808">Transferase</keyword>
<dbReference type="GO" id="GO:0000049">
    <property type="term" value="F:tRNA binding"/>
    <property type="evidence" value="ECO:0007669"/>
    <property type="project" value="TreeGrafter"/>
</dbReference>
<evidence type="ECO:0000256" key="14">
    <source>
        <dbReference type="PIRSR" id="PIRSR004930-1"/>
    </source>
</evidence>
<feature type="binding site" evidence="14">
    <location>
        <position position="41"/>
    </location>
    <ligand>
        <name>L-threonine</name>
        <dbReference type="ChEBI" id="CHEBI:57926"/>
    </ligand>
</feature>
<reference evidence="16" key="1">
    <citation type="submission" date="2020-02" db="EMBL/GenBank/DDBJ databases">
        <authorList>
            <person name="Zheng R.K."/>
            <person name="Sun C.M."/>
        </authorList>
    </citation>
    <scope>NUCLEOTIDE SEQUENCE [LARGE SCALE GENOMIC DNA]</scope>
    <source>
        <strain evidence="16">Rifampicinis</strain>
    </source>
</reference>
<feature type="binding site" evidence="14">
    <location>
        <position position="73"/>
    </location>
    <ligand>
        <name>L-threonine</name>
        <dbReference type="ChEBI" id="CHEBI:57926"/>
    </ligand>
</feature>
<feature type="binding site" evidence="14">
    <location>
        <position position="149"/>
    </location>
    <ligand>
        <name>ATP</name>
        <dbReference type="ChEBI" id="CHEBI:30616"/>
    </ligand>
</feature>
<keyword evidence="9 13" id="KW-0547">Nucleotide-binding</keyword>
<proteinExistence type="inferred from homology"/>
<dbReference type="InterPro" id="IPR017945">
    <property type="entry name" value="DHBP_synth_RibB-like_a/b_dom"/>
</dbReference>
<comment type="function">
    <text evidence="13">Required for the formation of a threonylcarbamoyl group on adenosine at position 37 (t(6)A37) in tRNAs that read codons beginning with adenine.</text>
</comment>
<sequence length="353" mass="37647">MPYTAETLIAHVERDDPSPETIALASDILRAGGLVAFPTETVYGLGANALDADAISHIFEAKQRPANDPIIVHLAEPDDIGIVASDVPDLVGQLAEAFWPGPLTLIMKKHRDVPGNVTAQRDTVAVRIPNHPIALSLLRASGVPIGAPSANRFSRPSPTRAEHVLADLGGHVDVVLDGGNTDIGVESTILDLTSAIPTLLRPGGIPLEALRDIIPDVQYTPLYIEEDGIAPSPGTLSKHYAPQAQLTVYDGPREIVLPHIHRIAEGHLENNDRVGLLLPNGDVSRFEDLPVSIATLGDDESTTAARLYAALRELDNLNVDIILARAPEEGGLGLAIRDRMTRAAEGRVVKVQS</sequence>
<dbReference type="InterPro" id="IPR050156">
    <property type="entry name" value="TC-AMP_synthase_SUA5"/>
</dbReference>
<dbReference type="FunFam" id="3.90.870.10:FF:000009">
    <property type="entry name" value="Threonylcarbamoyl-AMP synthase, putative"/>
    <property type="match status" value="1"/>
</dbReference>
<dbReference type="GO" id="GO:0005737">
    <property type="term" value="C:cytoplasm"/>
    <property type="evidence" value="ECO:0007669"/>
    <property type="project" value="UniProtKB-SubCell"/>
</dbReference>
<comment type="similarity">
    <text evidence="2 13">Belongs to the SUA5 family.</text>
</comment>
<dbReference type="AlphaFoldDB" id="A0A7S8ED23"/>
<dbReference type="PROSITE" id="PS51163">
    <property type="entry name" value="YRDC"/>
    <property type="match status" value="1"/>
</dbReference>
<feature type="binding site" evidence="14">
    <location>
        <position position="201"/>
    </location>
    <ligand>
        <name>ATP</name>
        <dbReference type="ChEBI" id="CHEBI:30616"/>
    </ligand>
</feature>
<keyword evidence="8 13" id="KW-0548">Nucleotidyltransferase</keyword>
<accession>A0A7S8ED23</accession>
<dbReference type="PIRSF" id="PIRSF004930">
    <property type="entry name" value="Tln_factor_SUA5"/>
    <property type="match status" value="1"/>
</dbReference>
<keyword evidence="5 13" id="KW-0963">Cytoplasm</keyword>
<evidence type="ECO:0000256" key="8">
    <source>
        <dbReference type="ARBA" id="ARBA00022695"/>
    </source>
</evidence>
<gene>
    <name evidence="16" type="ORF">G4Y79_10265</name>
</gene>
<dbReference type="InterPro" id="IPR038385">
    <property type="entry name" value="Sua5/YwlC_C"/>
</dbReference>
<feature type="binding site" evidence="14">
    <location>
        <position position="157"/>
    </location>
    <ligand>
        <name>ATP</name>
        <dbReference type="ChEBI" id="CHEBI:30616"/>
    </ligand>
</feature>
<dbReference type="InterPro" id="IPR005145">
    <property type="entry name" value="Sua5_C"/>
</dbReference>
<dbReference type="Gene3D" id="3.40.50.11030">
    <property type="entry name" value="Threonylcarbamoyl-AMP synthase, C-terminal domain"/>
    <property type="match status" value="1"/>
</dbReference>
<evidence type="ECO:0000256" key="6">
    <source>
        <dbReference type="ARBA" id="ARBA00022679"/>
    </source>
</evidence>
<dbReference type="Proteomes" id="UP000594468">
    <property type="component" value="Chromosome"/>
</dbReference>
<dbReference type="GO" id="GO:0005524">
    <property type="term" value="F:ATP binding"/>
    <property type="evidence" value="ECO:0007669"/>
    <property type="project" value="UniProtKB-UniRule"/>
</dbReference>
<dbReference type="GO" id="GO:0006450">
    <property type="term" value="P:regulation of translational fidelity"/>
    <property type="evidence" value="ECO:0007669"/>
    <property type="project" value="TreeGrafter"/>
</dbReference>
<feature type="domain" description="YrdC-like" evidence="15">
    <location>
        <begin position="19"/>
        <end position="205"/>
    </location>
</feature>